<evidence type="ECO:0000256" key="1">
    <source>
        <dbReference type="ARBA" id="ARBA00004496"/>
    </source>
</evidence>
<dbReference type="PANTHER" id="PTHR22798">
    <property type="entry name" value="MCT-1 PROTEIN"/>
    <property type="match status" value="1"/>
</dbReference>
<dbReference type="Gene3D" id="3.10.400.20">
    <property type="match status" value="1"/>
</dbReference>
<reference evidence="5 6" key="1">
    <citation type="submission" date="2024-10" db="EMBL/GenBank/DDBJ databases">
        <title>Updated reference genomes for cyclostephanoid diatoms.</title>
        <authorList>
            <person name="Roberts W.R."/>
            <person name="Alverson A.J."/>
        </authorList>
    </citation>
    <scope>NUCLEOTIDE SEQUENCE [LARGE SCALE GENOMIC DNA]</scope>
    <source>
        <strain evidence="5 6">AJA010-31</strain>
    </source>
</reference>
<dbReference type="CDD" id="cd21155">
    <property type="entry name" value="PUA_MCTS-1-like"/>
    <property type="match status" value="1"/>
</dbReference>
<keyword evidence="2 3" id="KW-0963">Cytoplasm</keyword>
<dbReference type="InterPro" id="IPR016437">
    <property type="entry name" value="MCT-1/Tma20"/>
</dbReference>
<keyword evidence="6" id="KW-1185">Reference proteome</keyword>
<dbReference type="InterPro" id="IPR004521">
    <property type="entry name" value="Uncharacterised_CHP00451"/>
</dbReference>
<comment type="subcellular location">
    <subcellularLocation>
        <location evidence="1 3">Cytoplasm</location>
    </subcellularLocation>
</comment>
<dbReference type="Pfam" id="PF26292">
    <property type="entry name" value="PUA_elF2D"/>
    <property type="match status" value="1"/>
</dbReference>
<dbReference type="EMBL" id="JALLPJ020000692">
    <property type="protein sequence ID" value="KAL3785456.1"/>
    <property type="molecule type" value="Genomic_DNA"/>
</dbReference>
<dbReference type="InterPro" id="IPR002478">
    <property type="entry name" value="PUA"/>
</dbReference>
<dbReference type="PANTHER" id="PTHR22798:SF0">
    <property type="entry name" value="MALIGNANT T-CELL-AMPLIFIED SEQUENCE 1"/>
    <property type="match status" value="1"/>
</dbReference>
<evidence type="ECO:0000259" key="4">
    <source>
        <dbReference type="SMART" id="SM00359"/>
    </source>
</evidence>
<organism evidence="5 6">
    <name type="scientific">Cyclotella atomus</name>
    <dbReference type="NCBI Taxonomy" id="382360"/>
    <lineage>
        <taxon>Eukaryota</taxon>
        <taxon>Sar</taxon>
        <taxon>Stramenopiles</taxon>
        <taxon>Ochrophyta</taxon>
        <taxon>Bacillariophyta</taxon>
        <taxon>Coscinodiscophyceae</taxon>
        <taxon>Thalassiosirophycidae</taxon>
        <taxon>Stephanodiscales</taxon>
        <taxon>Stephanodiscaceae</taxon>
        <taxon>Cyclotella</taxon>
    </lineage>
</organism>
<evidence type="ECO:0000313" key="5">
    <source>
        <dbReference type="EMBL" id="KAL3785456.1"/>
    </source>
</evidence>
<dbReference type="PIRSF" id="PIRSF005067">
    <property type="entry name" value="Tma_RNA-bind_prd"/>
    <property type="match status" value="1"/>
</dbReference>
<dbReference type="AlphaFoldDB" id="A0ABD3PCM8"/>
<dbReference type="Proteomes" id="UP001530400">
    <property type="component" value="Unassembled WGS sequence"/>
</dbReference>
<dbReference type="PROSITE" id="PS50890">
    <property type="entry name" value="PUA"/>
    <property type="match status" value="1"/>
</dbReference>
<gene>
    <name evidence="5" type="ORF">ACHAWO_009124</name>
</gene>
<name>A0ABD3PCM8_9STRA</name>
<comment type="caution">
    <text evidence="5">The sequence shown here is derived from an EMBL/GenBank/DDBJ whole genome shotgun (WGS) entry which is preliminary data.</text>
</comment>
<protein>
    <recommendedName>
        <fullName evidence="4">PUA domain-containing protein</fullName>
    </recommendedName>
</protein>
<dbReference type="InterPro" id="IPR041366">
    <property type="entry name" value="Pre-PUA"/>
</dbReference>
<sequence>MFKRFDANTDISTSTQIKSSAQRGIKSSILSSHPSLNEEILDDLLPKKSPLVQYKIGSHLMLYCRHITSDSGGSGVDEPIFFQHRDGPILPTLRFVHMYPDIKFTSVTVDKGAIPFLLGGANVMCPGLTNVGGCMPEDGEDGPALQKGDGVVIYAEGKEYPLAVGFMTMSSVDVRKKNKGTGIETCHFLGDGLWGTEEIH</sequence>
<evidence type="ECO:0000313" key="6">
    <source>
        <dbReference type="Proteomes" id="UP001530400"/>
    </source>
</evidence>
<dbReference type="GO" id="GO:0005737">
    <property type="term" value="C:cytoplasm"/>
    <property type="evidence" value="ECO:0007669"/>
    <property type="project" value="UniProtKB-SubCell"/>
</dbReference>
<feature type="domain" description="PUA" evidence="4">
    <location>
        <begin position="105"/>
        <end position="190"/>
    </location>
</feature>
<evidence type="ECO:0000256" key="3">
    <source>
        <dbReference type="PIRNR" id="PIRNR005067"/>
    </source>
</evidence>
<evidence type="ECO:0000256" key="2">
    <source>
        <dbReference type="ARBA" id="ARBA00022490"/>
    </source>
</evidence>
<dbReference type="InterPro" id="IPR015947">
    <property type="entry name" value="PUA-like_sf"/>
</dbReference>
<dbReference type="SMART" id="SM00359">
    <property type="entry name" value="PUA"/>
    <property type="match status" value="1"/>
</dbReference>
<dbReference type="NCBIfam" id="TIGR00451">
    <property type="entry name" value="unchar_dom_2"/>
    <property type="match status" value="1"/>
</dbReference>
<accession>A0ABD3PCM8</accession>
<dbReference type="InterPro" id="IPR048248">
    <property type="entry name" value="PUA_eIF2d-like"/>
</dbReference>
<dbReference type="SUPFAM" id="SSF88697">
    <property type="entry name" value="PUA domain-like"/>
    <property type="match status" value="1"/>
</dbReference>
<dbReference type="CDD" id="cd11609">
    <property type="entry name" value="MCT1_N"/>
    <property type="match status" value="1"/>
</dbReference>
<dbReference type="Pfam" id="PF17832">
    <property type="entry name" value="Pre-PUA"/>
    <property type="match status" value="1"/>
</dbReference>
<proteinExistence type="predicted"/>